<comment type="caution">
    <text evidence="17">The sequence shown here is derived from an EMBL/GenBank/DDBJ whole genome shotgun (WGS) entry which is preliminary data.</text>
</comment>
<evidence type="ECO:0000256" key="1">
    <source>
        <dbReference type="ARBA" id="ARBA00004273"/>
    </source>
</evidence>
<evidence type="ECO:0000256" key="13">
    <source>
        <dbReference type="PROSITE-ProRule" id="PRU00192"/>
    </source>
</evidence>
<dbReference type="Gene3D" id="2.30.30.40">
    <property type="entry name" value="SH3 Domains"/>
    <property type="match status" value="2"/>
</dbReference>
<evidence type="ECO:0000256" key="11">
    <source>
        <dbReference type="ARBA" id="ARBA00023136"/>
    </source>
</evidence>
<dbReference type="InterPro" id="IPR036028">
    <property type="entry name" value="SH3-like_dom_sf"/>
</dbReference>
<evidence type="ECO:0000256" key="14">
    <source>
        <dbReference type="SAM" id="Coils"/>
    </source>
</evidence>
<evidence type="ECO:0000256" key="4">
    <source>
        <dbReference type="ARBA" id="ARBA00022448"/>
    </source>
</evidence>
<dbReference type="EMBL" id="SRLO01000151">
    <property type="protein sequence ID" value="TNN71367.1"/>
    <property type="molecule type" value="Genomic_DNA"/>
</dbReference>
<dbReference type="GO" id="GO:0015986">
    <property type="term" value="P:proton motive force-driven ATP synthesis"/>
    <property type="evidence" value="ECO:0007669"/>
    <property type="project" value="InterPro"/>
</dbReference>
<dbReference type="GO" id="GO:0015078">
    <property type="term" value="F:proton transmembrane transporter activity"/>
    <property type="evidence" value="ECO:0007669"/>
    <property type="project" value="InterPro"/>
</dbReference>
<keyword evidence="8" id="KW-0999">Mitochondrion inner membrane</keyword>
<keyword evidence="12" id="KW-0066">ATP synthesis</keyword>
<dbReference type="PROSITE" id="PS50002">
    <property type="entry name" value="SH3"/>
    <property type="match status" value="1"/>
</dbReference>
<evidence type="ECO:0000256" key="2">
    <source>
        <dbReference type="ARBA" id="ARBA00007333"/>
    </source>
</evidence>
<dbReference type="AlphaFoldDB" id="A0A4Z2I081"/>
<evidence type="ECO:0000256" key="12">
    <source>
        <dbReference type="ARBA" id="ARBA00023310"/>
    </source>
</evidence>
<evidence type="ECO:0000313" key="18">
    <source>
        <dbReference type="Proteomes" id="UP000314294"/>
    </source>
</evidence>
<evidence type="ECO:0000256" key="15">
    <source>
        <dbReference type="SAM" id="MobiDB-lite"/>
    </source>
</evidence>
<dbReference type="InterPro" id="IPR029294">
    <property type="entry name" value="hSH3"/>
</dbReference>
<evidence type="ECO:0000256" key="10">
    <source>
        <dbReference type="ARBA" id="ARBA00023128"/>
    </source>
</evidence>
<dbReference type="GO" id="GO:0072659">
    <property type="term" value="P:protein localization to plasma membrane"/>
    <property type="evidence" value="ECO:0007669"/>
    <property type="project" value="TreeGrafter"/>
</dbReference>
<evidence type="ECO:0000256" key="9">
    <source>
        <dbReference type="ARBA" id="ARBA00023065"/>
    </source>
</evidence>
<evidence type="ECO:0000256" key="5">
    <source>
        <dbReference type="ARBA" id="ARBA00022547"/>
    </source>
</evidence>
<feature type="compositionally biased region" description="Polar residues" evidence="15">
    <location>
        <begin position="244"/>
        <end position="253"/>
    </location>
</feature>
<evidence type="ECO:0000256" key="6">
    <source>
        <dbReference type="ARBA" id="ARBA00022553"/>
    </source>
</evidence>
<feature type="region of interest" description="Disordered" evidence="15">
    <location>
        <begin position="673"/>
        <end position="708"/>
    </location>
</feature>
<keyword evidence="10" id="KW-0496">Mitochondrion</keyword>
<keyword evidence="18" id="KW-1185">Reference proteome</keyword>
<dbReference type="InterPro" id="IPR008386">
    <property type="entry name" value="ATP_synth_F0_esu_mt"/>
</dbReference>
<evidence type="ECO:0000256" key="3">
    <source>
        <dbReference type="ARBA" id="ARBA00022443"/>
    </source>
</evidence>
<feature type="compositionally biased region" description="Basic and acidic residues" evidence="15">
    <location>
        <begin position="694"/>
        <end position="708"/>
    </location>
</feature>
<dbReference type="Proteomes" id="UP000314294">
    <property type="component" value="Unassembled WGS sequence"/>
</dbReference>
<dbReference type="InterPro" id="IPR043443">
    <property type="entry name" value="FYB1/2-like"/>
</dbReference>
<dbReference type="Pfam" id="PF14603">
    <property type="entry name" value="hSH3"/>
    <property type="match status" value="1"/>
</dbReference>
<feature type="domain" description="SH3" evidence="16">
    <location>
        <begin position="496"/>
        <end position="557"/>
    </location>
</feature>
<keyword evidence="7" id="KW-0375">Hydrogen ion transport</keyword>
<name>A0A4Z2I081_9TELE</name>
<reference evidence="17 18" key="1">
    <citation type="submission" date="2019-03" db="EMBL/GenBank/DDBJ databases">
        <title>First draft genome of Liparis tanakae, snailfish: a comprehensive survey of snailfish specific genes.</title>
        <authorList>
            <person name="Kim W."/>
            <person name="Song I."/>
            <person name="Jeong J.-H."/>
            <person name="Kim D."/>
            <person name="Kim S."/>
            <person name="Ryu S."/>
            <person name="Song J.Y."/>
            <person name="Lee S.K."/>
        </authorList>
    </citation>
    <scope>NUCLEOTIDE SEQUENCE [LARGE SCALE GENOMIC DNA]</scope>
    <source>
        <tissue evidence="17">Muscle</tissue>
    </source>
</reference>
<feature type="compositionally biased region" description="Pro residues" evidence="15">
    <location>
        <begin position="275"/>
        <end position="284"/>
    </location>
</feature>
<organism evidence="17 18">
    <name type="scientific">Liparis tanakae</name>
    <name type="common">Tanaka's snailfish</name>
    <dbReference type="NCBI Taxonomy" id="230148"/>
    <lineage>
        <taxon>Eukaryota</taxon>
        <taxon>Metazoa</taxon>
        <taxon>Chordata</taxon>
        <taxon>Craniata</taxon>
        <taxon>Vertebrata</taxon>
        <taxon>Euteleostomi</taxon>
        <taxon>Actinopterygii</taxon>
        <taxon>Neopterygii</taxon>
        <taxon>Teleostei</taxon>
        <taxon>Neoteleostei</taxon>
        <taxon>Acanthomorphata</taxon>
        <taxon>Eupercaria</taxon>
        <taxon>Perciformes</taxon>
        <taxon>Cottioidei</taxon>
        <taxon>Cottales</taxon>
        <taxon>Liparidae</taxon>
        <taxon>Liparis</taxon>
    </lineage>
</organism>
<dbReference type="OrthoDB" id="9396701at2759"/>
<dbReference type="GO" id="GO:0005886">
    <property type="term" value="C:plasma membrane"/>
    <property type="evidence" value="ECO:0007669"/>
    <property type="project" value="InterPro"/>
</dbReference>
<dbReference type="InterPro" id="IPR001452">
    <property type="entry name" value="SH3_domain"/>
</dbReference>
<keyword evidence="14" id="KW-0175">Coiled coil</keyword>
<keyword evidence="6" id="KW-0597">Phosphoprotein</keyword>
<accession>A0A4Z2I081</accession>
<feature type="region of interest" description="Disordered" evidence="15">
    <location>
        <begin position="154"/>
        <end position="487"/>
    </location>
</feature>
<evidence type="ECO:0000313" key="17">
    <source>
        <dbReference type="EMBL" id="TNN71367.1"/>
    </source>
</evidence>
<feature type="region of interest" description="Disordered" evidence="15">
    <location>
        <begin position="87"/>
        <end position="113"/>
    </location>
</feature>
<dbReference type="SUPFAM" id="SSF50044">
    <property type="entry name" value="SH3-domain"/>
    <property type="match status" value="2"/>
</dbReference>
<protein>
    <submittedName>
        <fullName evidence="17">FYN-binding protein</fullName>
    </submittedName>
</protein>
<dbReference type="GO" id="GO:0045259">
    <property type="term" value="C:proton-transporting ATP synthase complex"/>
    <property type="evidence" value="ECO:0007669"/>
    <property type="project" value="UniProtKB-KW"/>
</dbReference>
<evidence type="ECO:0000259" key="16">
    <source>
        <dbReference type="PROSITE" id="PS50002"/>
    </source>
</evidence>
<feature type="compositionally biased region" description="Polar residues" evidence="15">
    <location>
        <begin position="295"/>
        <end position="305"/>
    </location>
</feature>
<dbReference type="GO" id="GO:0050852">
    <property type="term" value="P:T cell receptor signaling pathway"/>
    <property type="evidence" value="ECO:0007669"/>
    <property type="project" value="TreeGrafter"/>
</dbReference>
<proteinExistence type="inferred from homology"/>
<keyword evidence="4" id="KW-0813">Transport</keyword>
<sequence length="863" mass="95594">MLGHTRPLSRYLSLSLSKQKLTQRHRTNTRCDTFHIDRSGEAASPWIAILSMEKKADVKAMMARFQPGGAIVGETCSLPAGRIRQPLHPTLSSSPTLQTKTPASESLPGSVVNIPQKPNFLKSKSDLEAHEPNTTKALASRFRNVQDDTNTKPFIVNNQQLPHKPFSKPSLSSTLPDSKPSFPKPALTSKPSWVKEDSCAGIQKKPSSSFVRLRQQNEEMAGPGTDVANKPSPLPNGAFKAPSNFRTAQNNFNKESESGGKTDGANKPILSPANSVPPPKPPVNKKPSLRKPRNLSPQTSSNISDGASGPKKNPLPNSLALGPVPAKPNRPPRVNLESFTTGAVASDDGPGAFKKPIHPTLLASHPSNHINHVTPTQPPQTAVPSLPPRHPGAMIQQDDCYDDIDQFNSAPPPLPPSTGHPSQRAKAQEEEEEDGEEMYEDLDERWDVAEQQQEKKKEKDDKEEKKRLEAEKKEQKEREKKEQDARKKFKLVGPLEAIHQGKACVDCKSSKNDIGLKQGDCLDIIRVQGNPEGKWLGRTLDGSIGYVKTTAVEIDFNSLKNRQSQPAYDPEIYDDIDVLSADKSGMNTGQGVVLPPPPGDEGDIYDDILDLNLEVSPTDSRSSIAKPRNFLRMFERSRRPASPKVVPPPSQFTAEGNSDHLGETIDEEIYDDVDSQNLPPPPPISSIPLLKGKSKMDEMDPKKQKKFEKEEKDFRKKFKYDGEIQVLYQVTISPTLICKKWSAKELPVKAGEKLDVIVKAVDNKLICRTGEGKFGYVSTSHVDMNYPLPRFTMVPPVAVSPLIKTARWSALLLGVFYGKQRFDYLKPIGEEERKIEEAEKMMREEQERIFKELAEANSDTILK</sequence>
<comment type="subcellular location">
    <subcellularLocation>
        <location evidence="1">Mitochondrion inner membrane</location>
    </subcellularLocation>
</comment>
<dbReference type="SMART" id="SM00326">
    <property type="entry name" value="SH3"/>
    <property type="match status" value="2"/>
</dbReference>
<dbReference type="FunFam" id="2.30.30.40:FF:000307">
    <property type="entry name" value="Predicted protein"/>
    <property type="match status" value="1"/>
</dbReference>
<keyword evidence="5" id="KW-0138">CF(0)</keyword>
<feature type="compositionally biased region" description="Basic and acidic residues" evidence="15">
    <location>
        <begin position="445"/>
        <end position="486"/>
    </location>
</feature>
<dbReference type="Pfam" id="PF05680">
    <property type="entry name" value="ATP-synt_E"/>
    <property type="match status" value="1"/>
</dbReference>
<keyword evidence="9" id="KW-0406">Ion transport</keyword>
<dbReference type="PANTHER" id="PTHR16830:SF19">
    <property type="entry name" value="FYN-BINDING PROTEIN-LIKE-RELATED"/>
    <property type="match status" value="1"/>
</dbReference>
<evidence type="ECO:0000256" key="8">
    <source>
        <dbReference type="ARBA" id="ARBA00022792"/>
    </source>
</evidence>
<dbReference type="PANTHER" id="PTHR16830">
    <property type="entry name" value="SH2 CONTAINING ADAPTOR PRAM-1 RELATED"/>
    <property type="match status" value="1"/>
</dbReference>
<evidence type="ECO:0000256" key="7">
    <source>
        <dbReference type="ARBA" id="ARBA00022781"/>
    </source>
</evidence>
<comment type="similarity">
    <text evidence="2">Belongs to the ATPase e subunit family.</text>
</comment>
<keyword evidence="11" id="KW-0472">Membrane</keyword>
<gene>
    <name evidence="17" type="primary">Fyb</name>
    <name evidence="17" type="ORF">EYF80_018445</name>
</gene>
<feature type="region of interest" description="Disordered" evidence="15">
    <location>
        <begin position="638"/>
        <end position="659"/>
    </location>
</feature>
<dbReference type="GO" id="GO:0007229">
    <property type="term" value="P:integrin-mediated signaling pathway"/>
    <property type="evidence" value="ECO:0007669"/>
    <property type="project" value="InterPro"/>
</dbReference>
<keyword evidence="3 13" id="KW-0728">SH3 domain</keyword>
<feature type="compositionally biased region" description="Acidic residues" evidence="15">
    <location>
        <begin position="429"/>
        <end position="444"/>
    </location>
</feature>
<feature type="coiled-coil region" evidence="14">
    <location>
        <begin position="828"/>
        <end position="855"/>
    </location>
</feature>
<dbReference type="GO" id="GO:0005743">
    <property type="term" value="C:mitochondrial inner membrane"/>
    <property type="evidence" value="ECO:0007669"/>
    <property type="project" value="UniProtKB-SubCell"/>
</dbReference>
<feature type="compositionally biased region" description="Polar residues" evidence="15">
    <location>
        <begin position="90"/>
        <end position="104"/>
    </location>
</feature>